<dbReference type="InterPro" id="IPR012349">
    <property type="entry name" value="Split_barrel_FMN-bd"/>
</dbReference>
<proteinExistence type="predicted"/>
<organism evidence="1 2">
    <name type="scientific">Williamsia sterculiae</name>
    <dbReference type="NCBI Taxonomy" id="1344003"/>
    <lineage>
        <taxon>Bacteria</taxon>
        <taxon>Bacillati</taxon>
        <taxon>Actinomycetota</taxon>
        <taxon>Actinomycetes</taxon>
        <taxon>Mycobacteriales</taxon>
        <taxon>Nocardiaceae</taxon>
        <taxon>Williamsia</taxon>
    </lineage>
</organism>
<dbReference type="InterPro" id="IPR004378">
    <property type="entry name" value="F420H2_quin_Rdtase"/>
</dbReference>
<dbReference type="RefSeq" id="WP_076475718.1">
    <property type="nucleotide sequence ID" value="NZ_FTNT01000001.1"/>
</dbReference>
<evidence type="ECO:0000313" key="2">
    <source>
        <dbReference type="Proteomes" id="UP000186218"/>
    </source>
</evidence>
<dbReference type="Pfam" id="PF04075">
    <property type="entry name" value="F420H2_quin_red"/>
    <property type="match status" value="1"/>
</dbReference>
<name>A0A1N7CL49_9NOCA</name>
<dbReference type="OrthoDB" id="3778270at2"/>
<evidence type="ECO:0000313" key="1">
    <source>
        <dbReference type="EMBL" id="SIR64273.1"/>
    </source>
</evidence>
<keyword evidence="2" id="KW-1185">Reference proteome</keyword>
<dbReference type="GO" id="GO:0016491">
    <property type="term" value="F:oxidoreductase activity"/>
    <property type="evidence" value="ECO:0007669"/>
    <property type="project" value="InterPro"/>
</dbReference>
<dbReference type="Gene3D" id="2.30.110.10">
    <property type="entry name" value="Electron Transport, Fmn-binding Protein, Chain A"/>
    <property type="match status" value="1"/>
</dbReference>
<gene>
    <name evidence="1" type="ORF">SAMN05445060_0206</name>
</gene>
<dbReference type="EMBL" id="FTNT01000001">
    <property type="protein sequence ID" value="SIR64273.1"/>
    <property type="molecule type" value="Genomic_DNA"/>
</dbReference>
<dbReference type="NCBIfam" id="TIGR00026">
    <property type="entry name" value="hi_GC_TIGR00026"/>
    <property type="match status" value="1"/>
</dbReference>
<reference evidence="1 2" key="1">
    <citation type="submission" date="2017-01" db="EMBL/GenBank/DDBJ databases">
        <authorList>
            <person name="Mah S.A."/>
            <person name="Swanson W.J."/>
            <person name="Moy G.W."/>
            <person name="Vacquier V.D."/>
        </authorList>
    </citation>
    <scope>NUCLEOTIDE SEQUENCE [LARGE SCALE GENOMIC DNA]</scope>
    <source>
        <strain evidence="1 2">CPCC 203464</strain>
    </source>
</reference>
<dbReference type="STRING" id="1344003.SAMN05445060_0206"/>
<dbReference type="AlphaFoldDB" id="A0A1N7CL49"/>
<sequence length="126" mass="14136">MQLPQSVARFNRRVTNPILLKGAGRLPLFGILYHQGRRSGRPYRTPVNVFATDDGVALALTYGPDRDWLKNIVAAGEVRIRTRGRMMTLVRPRVVPKADADEKVIGPGRALFVRVPVEKAVLLHWV</sequence>
<dbReference type="Proteomes" id="UP000186218">
    <property type="component" value="Unassembled WGS sequence"/>
</dbReference>
<accession>A0A1N7CL49</accession>
<protein>
    <submittedName>
        <fullName evidence="1">Deazaflavin-dependent oxidoreductase, nitroreductase family</fullName>
    </submittedName>
</protein>